<dbReference type="Proteomes" id="UP000009168">
    <property type="component" value="Unassembled WGS sequence"/>
</dbReference>
<dbReference type="InParanoid" id="I7MGX0"/>
<evidence type="ECO:0000256" key="1">
    <source>
        <dbReference type="SAM" id="MobiDB-lite"/>
    </source>
</evidence>
<reference evidence="3" key="1">
    <citation type="journal article" date="2006" name="PLoS Biol.">
        <title>Macronuclear genome sequence of the ciliate Tetrahymena thermophila, a model eukaryote.</title>
        <authorList>
            <person name="Eisen J.A."/>
            <person name="Coyne R.S."/>
            <person name="Wu M."/>
            <person name="Wu D."/>
            <person name="Thiagarajan M."/>
            <person name="Wortman J.R."/>
            <person name="Badger J.H."/>
            <person name="Ren Q."/>
            <person name="Amedeo P."/>
            <person name="Jones K.M."/>
            <person name="Tallon L.J."/>
            <person name="Delcher A.L."/>
            <person name="Salzberg S.L."/>
            <person name="Silva J.C."/>
            <person name="Haas B.J."/>
            <person name="Majoros W.H."/>
            <person name="Farzad M."/>
            <person name="Carlton J.M."/>
            <person name="Smith R.K. Jr."/>
            <person name="Garg J."/>
            <person name="Pearlman R.E."/>
            <person name="Karrer K.M."/>
            <person name="Sun L."/>
            <person name="Manning G."/>
            <person name="Elde N.C."/>
            <person name="Turkewitz A.P."/>
            <person name="Asai D.J."/>
            <person name="Wilkes D.E."/>
            <person name="Wang Y."/>
            <person name="Cai H."/>
            <person name="Collins K."/>
            <person name="Stewart B.A."/>
            <person name="Lee S.R."/>
            <person name="Wilamowska K."/>
            <person name="Weinberg Z."/>
            <person name="Ruzzo W.L."/>
            <person name="Wloga D."/>
            <person name="Gaertig J."/>
            <person name="Frankel J."/>
            <person name="Tsao C.-C."/>
            <person name="Gorovsky M.A."/>
            <person name="Keeling P.J."/>
            <person name="Waller R.F."/>
            <person name="Patron N.J."/>
            <person name="Cherry J.M."/>
            <person name="Stover N.A."/>
            <person name="Krieger C.J."/>
            <person name="del Toro C."/>
            <person name="Ryder H.F."/>
            <person name="Williamson S.C."/>
            <person name="Barbeau R.A."/>
            <person name="Hamilton E.P."/>
            <person name="Orias E."/>
        </authorList>
    </citation>
    <scope>NUCLEOTIDE SEQUENCE [LARGE SCALE GENOMIC DNA]</scope>
    <source>
        <strain evidence="3">SB210</strain>
    </source>
</reference>
<proteinExistence type="predicted"/>
<feature type="region of interest" description="Disordered" evidence="1">
    <location>
        <begin position="77"/>
        <end position="113"/>
    </location>
</feature>
<keyword evidence="3" id="KW-1185">Reference proteome</keyword>
<evidence type="ECO:0000313" key="2">
    <source>
        <dbReference type="EMBL" id="EAR85544.2"/>
    </source>
</evidence>
<evidence type="ECO:0000313" key="3">
    <source>
        <dbReference type="Proteomes" id="UP000009168"/>
    </source>
</evidence>
<protein>
    <submittedName>
        <fullName evidence="2">Uncharacterized protein</fullName>
    </submittedName>
</protein>
<accession>I7MGX0</accession>
<feature type="compositionally biased region" description="Basic and acidic residues" evidence="1">
    <location>
        <begin position="77"/>
        <end position="88"/>
    </location>
</feature>
<sequence>MGCCQSENRLEDLGYIKPDMIDKKMYMYSKQPQVINQNLAKIQLQNMNGGSIQSQDQVYQERVAINFRYSKKQLSEIREQDPHMESSLHYDGSQTKSAKSNRINDQFSEGPDTGVKEQSFYRSYQQQLATVQPFIYQEQKFYNSPKANNQSPREKNNYILSTIPEDQVYQLRNEDMLYQKQQIIQI</sequence>
<dbReference type="GeneID" id="7828948"/>
<dbReference type="RefSeq" id="XP_001033207.2">
    <property type="nucleotide sequence ID" value="XM_001033207.2"/>
</dbReference>
<dbReference type="AlphaFoldDB" id="I7MGX0"/>
<dbReference type="KEGG" id="tet:TTHERM_00442940"/>
<gene>
    <name evidence="2" type="ORF">TTHERM_00442940</name>
</gene>
<name>I7MGX0_TETTS</name>
<dbReference type="EMBL" id="GG662665">
    <property type="protein sequence ID" value="EAR85544.2"/>
    <property type="molecule type" value="Genomic_DNA"/>
</dbReference>
<organism evidence="2 3">
    <name type="scientific">Tetrahymena thermophila (strain SB210)</name>
    <dbReference type="NCBI Taxonomy" id="312017"/>
    <lineage>
        <taxon>Eukaryota</taxon>
        <taxon>Sar</taxon>
        <taxon>Alveolata</taxon>
        <taxon>Ciliophora</taxon>
        <taxon>Intramacronucleata</taxon>
        <taxon>Oligohymenophorea</taxon>
        <taxon>Hymenostomatida</taxon>
        <taxon>Tetrahymenina</taxon>
        <taxon>Tetrahymenidae</taxon>
        <taxon>Tetrahymena</taxon>
    </lineage>
</organism>
<feature type="compositionally biased region" description="Polar residues" evidence="1">
    <location>
        <begin position="92"/>
        <end position="107"/>
    </location>
</feature>